<dbReference type="Gramene" id="AUR62011932-RA">
    <property type="protein sequence ID" value="AUR62011932-RA:cds"/>
    <property type="gene ID" value="AUR62011932"/>
</dbReference>
<dbReference type="Gene3D" id="1.20.140.40">
    <property type="entry name" value="Invertase/pectin methylesterase inhibitor family protein"/>
    <property type="match status" value="1"/>
</dbReference>
<sequence>MCGATYAPKVCLSCLMSDSRHSKIDVDVIQQMLGCLVNDAKKLKEDVNKILKHGKIDSSTRDAVLTVSANIGAIIDAGAKAELDSNRKLANASSEHKQYLPWTAEIYPPLQLIMQKPPCILNCAFGESSQRLHADKEPN</sequence>
<dbReference type="InterPro" id="IPR035513">
    <property type="entry name" value="Invertase/methylesterase_inhib"/>
</dbReference>
<evidence type="ECO:0000313" key="2">
    <source>
        <dbReference type="Proteomes" id="UP000596660"/>
    </source>
</evidence>
<reference evidence="1" key="1">
    <citation type="journal article" date="2017" name="Nature">
        <title>The genome of Chenopodium quinoa.</title>
        <authorList>
            <person name="Jarvis D.E."/>
            <person name="Ho Y.S."/>
            <person name="Lightfoot D.J."/>
            <person name="Schmoeckel S.M."/>
            <person name="Li B."/>
            <person name="Borm T.J.A."/>
            <person name="Ohyanagi H."/>
            <person name="Mineta K."/>
            <person name="Michell C.T."/>
            <person name="Saber N."/>
            <person name="Kharbatia N.M."/>
            <person name="Rupper R.R."/>
            <person name="Sharp A.R."/>
            <person name="Dally N."/>
            <person name="Boughton B.A."/>
            <person name="Woo Y.H."/>
            <person name="Gao G."/>
            <person name="Schijlen E.G.W.M."/>
            <person name="Guo X."/>
            <person name="Momin A.A."/>
            <person name="Negrao S."/>
            <person name="Al-Babili S."/>
            <person name="Gehring C."/>
            <person name="Roessner U."/>
            <person name="Jung C."/>
            <person name="Murphy K."/>
            <person name="Arold S.T."/>
            <person name="Gojobori T."/>
            <person name="van der Linden C.G."/>
            <person name="van Loo E.N."/>
            <person name="Jellen E.N."/>
            <person name="Maughan P.J."/>
            <person name="Tester M."/>
        </authorList>
    </citation>
    <scope>NUCLEOTIDE SEQUENCE [LARGE SCALE GENOMIC DNA]</scope>
    <source>
        <strain evidence="1">cv. PI 614886</strain>
    </source>
</reference>
<protein>
    <submittedName>
        <fullName evidence="1">Uncharacterized protein</fullName>
    </submittedName>
</protein>
<organism evidence="1 2">
    <name type="scientific">Chenopodium quinoa</name>
    <name type="common">Quinoa</name>
    <dbReference type="NCBI Taxonomy" id="63459"/>
    <lineage>
        <taxon>Eukaryota</taxon>
        <taxon>Viridiplantae</taxon>
        <taxon>Streptophyta</taxon>
        <taxon>Embryophyta</taxon>
        <taxon>Tracheophyta</taxon>
        <taxon>Spermatophyta</taxon>
        <taxon>Magnoliopsida</taxon>
        <taxon>eudicotyledons</taxon>
        <taxon>Gunneridae</taxon>
        <taxon>Pentapetalae</taxon>
        <taxon>Caryophyllales</taxon>
        <taxon>Chenopodiaceae</taxon>
        <taxon>Chenopodioideae</taxon>
        <taxon>Atripliceae</taxon>
        <taxon>Chenopodium</taxon>
    </lineage>
</organism>
<proteinExistence type="predicted"/>
<name>A0A803LFH6_CHEQI</name>
<reference evidence="1" key="2">
    <citation type="submission" date="2021-03" db="UniProtKB">
        <authorList>
            <consortium name="EnsemblPlants"/>
        </authorList>
    </citation>
    <scope>IDENTIFICATION</scope>
</reference>
<dbReference type="Proteomes" id="UP000596660">
    <property type="component" value="Unplaced"/>
</dbReference>
<dbReference type="AlphaFoldDB" id="A0A803LFH6"/>
<evidence type="ECO:0000313" key="1">
    <source>
        <dbReference type="EnsemblPlants" id="AUR62011932-RA:cds"/>
    </source>
</evidence>
<accession>A0A803LFH6</accession>
<dbReference type="EnsemblPlants" id="AUR62011932-RA">
    <property type="protein sequence ID" value="AUR62011932-RA:cds"/>
    <property type="gene ID" value="AUR62011932"/>
</dbReference>
<keyword evidence="2" id="KW-1185">Reference proteome</keyword>